<evidence type="ECO:0000313" key="6">
    <source>
        <dbReference type="EMBL" id="SUI92349.1"/>
    </source>
</evidence>
<dbReference type="Pfam" id="PF00326">
    <property type="entry name" value="Peptidase_S9"/>
    <property type="match status" value="1"/>
</dbReference>
<dbReference type="InterPro" id="IPR023302">
    <property type="entry name" value="Pept_S9A_N"/>
</dbReference>
<evidence type="ECO:0000313" key="7">
    <source>
        <dbReference type="Proteomes" id="UP000255529"/>
    </source>
</evidence>
<name>A0A380B3B7_9GAMM</name>
<dbReference type="PANTHER" id="PTHR42881:SF13">
    <property type="entry name" value="PROLYL ENDOPEPTIDASE"/>
    <property type="match status" value="1"/>
</dbReference>
<dbReference type="InterPro" id="IPR001375">
    <property type="entry name" value="Peptidase_S9_cat"/>
</dbReference>
<dbReference type="Gene3D" id="3.40.50.1820">
    <property type="entry name" value="alpha/beta hydrolase"/>
    <property type="match status" value="1"/>
</dbReference>
<sequence>MPITHRNRRQFLKLGAQTAGAVFAMTSLPSSIRLAMAAENGASSTDEFLWLEQLQGKAVQAWIKQENQRTTARFAQGEGFQRVEKQVLDILNKESQIPWVAKRGDYYYNFWQDQTNPRGLWRRTTLQEYRKAKPAWETVLDIDALGKAEGKDWVFHGSQSLAPEYRYCLLELSPDGGDATEIREFDLVNKEFVKDGFVLPVAKSQASWIDKDTLFIATDFGAGSMTQSGYARIAKRWRRGTPLSAAQTLYEAQAQDMTVFAYHDQTPGFERNYVGRSLDFYRRETYLLTAQDQQVKIDIPADAEFSTHREWILIKPSSDWEVEGTRYPSGSLLAAHFDDYLAGKRELTVLFAPTAQAALSGYSGTRDHLILSIMDNVVNRLEVLTPQGKTWQRKPLGKPGAISTISAGGVDDETNDYFLTISGFLQPTSLYLGNLDGGEAELLKQGPQDFDASGYQVSQHFTESKDGTRVPYFQISAKGIKLDGSNPTLLYGYGGFEVSLLPGYMGAKAPAWLERGGVYVVANIRGGGEYGPAWHQAALKQNRHRAYEDFAAVAEDLIARKVTSSQHLGARGGSNGGLLVGNMLTLYPQLFGCIVCEVPLLDMQRYTQLSAGASWIAEYGDPSKAEEWAYIKTFSPYHNIKAGVSYPPVLFYTATSDDRVNPSHARKMAARMQQMGYPQAYFYENTEGGHSAAADKKQAAFHGALVSEFMWDNLSAKSTA</sequence>
<dbReference type="PANTHER" id="PTHR42881">
    <property type="entry name" value="PROLYL ENDOPEPTIDASE"/>
    <property type="match status" value="1"/>
</dbReference>
<dbReference type="GO" id="GO:0006508">
    <property type="term" value="P:proteolysis"/>
    <property type="evidence" value="ECO:0007669"/>
    <property type="project" value="UniProtKB-KW"/>
</dbReference>
<feature type="domain" description="Peptidase S9 prolyl oligopeptidase catalytic" evidence="4">
    <location>
        <begin position="510"/>
        <end position="710"/>
    </location>
</feature>
<dbReference type="InterPro" id="IPR006311">
    <property type="entry name" value="TAT_signal"/>
</dbReference>
<reference evidence="6 7" key="1">
    <citation type="submission" date="2018-06" db="EMBL/GenBank/DDBJ databases">
        <authorList>
            <consortium name="Pathogen Informatics"/>
            <person name="Doyle S."/>
        </authorList>
    </citation>
    <scope>NUCLEOTIDE SEQUENCE [LARGE SCALE GENOMIC DNA]</scope>
    <source>
        <strain evidence="6 7">NCTC11544</strain>
    </source>
</reference>
<accession>A0A380B3B7</accession>
<dbReference type="InterPro" id="IPR029058">
    <property type="entry name" value="AB_hydrolase_fold"/>
</dbReference>
<evidence type="ECO:0000256" key="1">
    <source>
        <dbReference type="ARBA" id="ARBA00022670"/>
    </source>
</evidence>
<dbReference type="Pfam" id="PF02897">
    <property type="entry name" value="Peptidase_S9_N"/>
    <property type="match status" value="1"/>
</dbReference>
<proteinExistence type="predicted"/>
<protein>
    <submittedName>
        <fullName evidence="6">Prolyl endopeptidase</fullName>
        <ecNumber evidence="6">3.4.21.26</ecNumber>
    </submittedName>
</protein>
<dbReference type="EC" id="3.4.21.26" evidence="6"/>
<organism evidence="6 7">
    <name type="scientific">Serratia quinivorans</name>
    <dbReference type="NCBI Taxonomy" id="137545"/>
    <lineage>
        <taxon>Bacteria</taxon>
        <taxon>Pseudomonadati</taxon>
        <taxon>Pseudomonadota</taxon>
        <taxon>Gammaproteobacteria</taxon>
        <taxon>Enterobacterales</taxon>
        <taxon>Yersiniaceae</taxon>
        <taxon>Serratia</taxon>
    </lineage>
</organism>
<dbReference type="GO" id="GO:0005829">
    <property type="term" value="C:cytosol"/>
    <property type="evidence" value="ECO:0007669"/>
    <property type="project" value="TreeGrafter"/>
</dbReference>
<dbReference type="SUPFAM" id="SSF50993">
    <property type="entry name" value="Peptidase/esterase 'gauge' domain"/>
    <property type="match status" value="1"/>
</dbReference>
<keyword evidence="3" id="KW-0720">Serine protease</keyword>
<dbReference type="GO" id="GO:0070012">
    <property type="term" value="F:oligopeptidase activity"/>
    <property type="evidence" value="ECO:0007669"/>
    <property type="project" value="TreeGrafter"/>
</dbReference>
<evidence type="ECO:0000259" key="4">
    <source>
        <dbReference type="Pfam" id="PF00326"/>
    </source>
</evidence>
<dbReference type="SUPFAM" id="SSF53474">
    <property type="entry name" value="alpha/beta-Hydrolases"/>
    <property type="match status" value="1"/>
</dbReference>
<evidence type="ECO:0000256" key="3">
    <source>
        <dbReference type="ARBA" id="ARBA00022825"/>
    </source>
</evidence>
<dbReference type="EMBL" id="UGYN01000002">
    <property type="protein sequence ID" value="SUI92349.1"/>
    <property type="molecule type" value="Genomic_DNA"/>
</dbReference>
<dbReference type="PRINTS" id="PR00862">
    <property type="entry name" value="PROLIGOPTASE"/>
</dbReference>
<gene>
    <name evidence="6" type="ORF">NCTC11544_05532</name>
</gene>
<dbReference type="Gene3D" id="2.130.10.120">
    <property type="entry name" value="Prolyl oligopeptidase, N-terminal domain"/>
    <property type="match status" value="1"/>
</dbReference>
<dbReference type="InterPro" id="IPR002470">
    <property type="entry name" value="Peptidase_S9A"/>
</dbReference>
<feature type="domain" description="Peptidase S9A N-terminal" evidence="5">
    <location>
        <begin position="40"/>
        <end position="445"/>
    </location>
</feature>
<dbReference type="Proteomes" id="UP000255529">
    <property type="component" value="Unassembled WGS sequence"/>
</dbReference>
<dbReference type="InterPro" id="IPR051167">
    <property type="entry name" value="Prolyl_oligopep/macrocyclase"/>
</dbReference>
<evidence type="ECO:0000259" key="5">
    <source>
        <dbReference type="Pfam" id="PF02897"/>
    </source>
</evidence>
<dbReference type="AlphaFoldDB" id="A0A380B3B7"/>
<evidence type="ECO:0000256" key="2">
    <source>
        <dbReference type="ARBA" id="ARBA00022801"/>
    </source>
</evidence>
<dbReference type="PROSITE" id="PS51318">
    <property type="entry name" value="TAT"/>
    <property type="match status" value="1"/>
</dbReference>
<dbReference type="GO" id="GO:0004252">
    <property type="term" value="F:serine-type endopeptidase activity"/>
    <property type="evidence" value="ECO:0007669"/>
    <property type="project" value="UniProtKB-EC"/>
</dbReference>
<keyword evidence="2 6" id="KW-0378">Hydrolase</keyword>
<keyword evidence="1" id="KW-0645">Protease</keyword>